<proteinExistence type="predicted"/>
<feature type="transmembrane region" description="Helical" evidence="1">
    <location>
        <begin position="139"/>
        <end position="160"/>
    </location>
</feature>
<feature type="transmembrane region" description="Helical" evidence="1">
    <location>
        <begin position="28"/>
        <end position="49"/>
    </location>
</feature>
<accession>A0A238WIL3</accession>
<dbReference type="EMBL" id="FZNY01000001">
    <property type="protein sequence ID" value="SNR45519.1"/>
    <property type="molecule type" value="Genomic_DNA"/>
</dbReference>
<keyword evidence="1" id="KW-1133">Transmembrane helix</keyword>
<dbReference type="AlphaFoldDB" id="A0A238WIL3"/>
<evidence type="ECO:0000313" key="2">
    <source>
        <dbReference type="EMBL" id="SNR45519.1"/>
    </source>
</evidence>
<feature type="transmembrane region" description="Helical" evidence="1">
    <location>
        <begin position="180"/>
        <end position="201"/>
    </location>
</feature>
<evidence type="ECO:0000313" key="3">
    <source>
        <dbReference type="Proteomes" id="UP000198379"/>
    </source>
</evidence>
<keyword evidence="3" id="KW-1185">Reference proteome</keyword>
<feature type="transmembrane region" description="Helical" evidence="1">
    <location>
        <begin position="56"/>
        <end position="76"/>
    </location>
</feature>
<feature type="transmembrane region" description="Helical" evidence="1">
    <location>
        <begin position="422"/>
        <end position="438"/>
    </location>
</feature>
<organism evidence="2 3">
    <name type="scientific">Dokdonia pacifica</name>
    <dbReference type="NCBI Taxonomy" id="1627892"/>
    <lineage>
        <taxon>Bacteria</taxon>
        <taxon>Pseudomonadati</taxon>
        <taxon>Bacteroidota</taxon>
        <taxon>Flavobacteriia</taxon>
        <taxon>Flavobacteriales</taxon>
        <taxon>Flavobacteriaceae</taxon>
        <taxon>Dokdonia</taxon>
    </lineage>
</organism>
<keyword evidence="1" id="KW-0472">Membrane</keyword>
<feature type="transmembrane region" description="Helical" evidence="1">
    <location>
        <begin position="5"/>
        <end position="22"/>
    </location>
</feature>
<reference evidence="2 3" key="1">
    <citation type="submission" date="2017-06" db="EMBL/GenBank/DDBJ databases">
        <authorList>
            <person name="Kim H.J."/>
            <person name="Triplett B.A."/>
        </authorList>
    </citation>
    <scope>NUCLEOTIDE SEQUENCE [LARGE SCALE GENOMIC DNA]</scope>
    <source>
        <strain evidence="2 3">DSM 25597</strain>
    </source>
</reference>
<feature type="transmembrane region" description="Helical" evidence="1">
    <location>
        <begin position="96"/>
        <end position="118"/>
    </location>
</feature>
<dbReference type="OrthoDB" id="8229713at2"/>
<feature type="transmembrane region" description="Helical" evidence="1">
    <location>
        <begin position="444"/>
        <end position="467"/>
    </location>
</feature>
<feature type="transmembrane region" description="Helical" evidence="1">
    <location>
        <begin position="208"/>
        <end position="226"/>
    </location>
</feature>
<protein>
    <submittedName>
        <fullName evidence="2">O-antigen polysaccharide polymerase Wzy</fullName>
    </submittedName>
</protein>
<dbReference type="Proteomes" id="UP000198379">
    <property type="component" value="Unassembled WGS sequence"/>
</dbReference>
<gene>
    <name evidence="2" type="ORF">SAMN06265376_1011045</name>
</gene>
<feature type="transmembrane region" description="Helical" evidence="1">
    <location>
        <begin position="386"/>
        <end position="410"/>
    </location>
</feature>
<evidence type="ECO:0000256" key="1">
    <source>
        <dbReference type="SAM" id="Phobius"/>
    </source>
</evidence>
<sequence length="481" mass="54963">MGLKVILLFAYALISVALFVTFDGDIDVWFSFLISALVLAGITVYHIFAERVYSPFISAFIVFTFLFFIVAPMVQINSFEGLNPSFRNRFPYDKDLAIYTNNLIALFNVVFFITYLFFKKSKRMARVPVFKESSKRTTPVLIVVIAVVTILVFLGSYSFVMDELGRPAWKSSAFSVVAFLLWKKVFFLLPFAGIILCFQYFRKEKKKAVNLVTICAVFLFLGLLLFWFKNPLVEKRNALGPLYISLFFLAVPKMFNTNIKTLFFLFFTMIVAFPLSAILTHSEASFQEILEQPSIIFDHMKGGGIASAFNTLNYDAFSNIMATMDYVKEYGFSMGHQLLSAFLFFVPRGLWEDKPLSTGELVGNHLIDTYDFTYSNLSNPLVSEGFINFGVVGVIIAPILLAIVLVRAIAWLQSDDYLKKMIAFYLAIHLIFLLRGDFTNGYTYYIGAFLGVVIIPKFIRTLLEFFIYKQKVWKQTKALEE</sequence>
<keyword evidence="1" id="KW-0812">Transmembrane</keyword>
<feature type="transmembrane region" description="Helical" evidence="1">
    <location>
        <begin position="238"/>
        <end position="255"/>
    </location>
</feature>
<dbReference type="RefSeq" id="WP_089370340.1">
    <property type="nucleotide sequence ID" value="NZ_BMEP01000003.1"/>
</dbReference>
<feature type="transmembrane region" description="Helical" evidence="1">
    <location>
        <begin position="262"/>
        <end position="280"/>
    </location>
</feature>
<name>A0A238WIL3_9FLAO</name>